<feature type="chain" id="PRO_5046200518" evidence="1">
    <location>
        <begin position="17"/>
        <end position="261"/>
    </location>
</feature>
<dbReference type="InterPro" id="IPR036034">
    <property type="entry name" value="PDZ_sf"/>
</dbReference>
<gene>
    <name evidence="3" type="ORF">AB3X84_25155</name>
</gene>
<feature type="signal peptide" evidence="1">
    <location>
        <begin position="1"/>
        <end position="16"/>
    </location>
</feature>
<reference evidence="3 4" key="1">
    <citation type="submission" date="2024-07" db="EMBL/GenBank/DDBJ databases">
        <title>A survey of Mimosa microsymbionts across Brazilian biomes reveals a high diversity of Paraburkholderia nodulating endemic species, but also that Cupriavidus is common as a symbiont of widespread species.</title>
        <authorList>
            <person name="Rouws L."/>
            <person name="Barauna A."/>
            <person name="Beukes C."/>
            <person name="Rouws J.R.C."/>
            <person name="De Faria S.M."/>
            <person name="Gross E."/>
            <person name="Bueno Dos Reis Junior F."/>
            <person name="Simon M.F."/>
            <person name="Maluk M."/>
            <person name="Odee D.W."/>
            <person name="Kenicer G."/>
            <person name="Young J.P.W."/>
            <person name="Reis V.M."/>
            <person name="Zilli J."/>
            <person name="James E.K."/>
        </authorList>
    </citation>
    <scope>NUCLEOTIDE SEQUENCE [LARGE SCALE GENOMIC DNA]</scope>
    <source>
        <strain evidence="3 4">BR14375</strain>
    </source>
</reference>
<dbReference type="InterPro" id="IPR001478">
    <property type="entry name" value="PDZ"/>
</dbReference>
<evidence type="ECO:0000259" key="2">
    <source>
        <dbReference type="SMART" id="SM00228"/>
    </source>
</evidence>
<evidence type="ECO:0000313" key="3">
    <source>
        <dbReference type="EMBL" id="MEX3753291.1"/>
    </source>
</evidence>
<dbReference type="EMBL" id="JBFPKE010000013">
    <property type="protein sequence ID" value="MEX3753291.1"/>
    <property type="molecule type" value="Genomic_DNA"/>
</dbReference>
<evidence type="ECO:0000256" key="1">
    <source>
        <dbReference type="SAM" id="SignalP"/>
    </source>
</evidence>
<organism evidence="3 4">
    <name type="scientific">Paraburkholderia phenoliruptrix</name>
    <dbReference type="NCBI Taxonomy" id="252970"/>
    <lineage>
        <taxon>Bacteria</taxon>
        <taxon>Pseudomonadati</taxon>
        <taxon>Pseudomonadota</taxon>
        <taxon>Betaproteobacteria</taxon>
        <taxon>Burkholderiales</taxon>
        <taxon>Burkholderiaceae</taxon>
        <taxon>Paraburkholderia</taxon>
    </lineage>
</organism>
<dbReference type="Proteomes" id="UP001558535">
    <property type="component" value="Unassembled WGS sequence"/>
</dbReference>
<comment type="caution">
    <text evidence="3">The sequence shown here is derived from an EMBL/GenBank/DDBJ whole genome shotgun (WGS) entry which is preliminary data.</text>
</comment>
<dbReference type="Pfam" id="PF13180">
    <property type="entry name" value="PDZ_2"/>
    <property type="match status" value="1"/>
</dbReference>
<dbReference type="Gene3D" id="2.30.42.10">
    <property type="match status" value="1"/>
</dbReference>
<dbReference type="SUPFAM" id="SSF50156">
    <property type="entry name" value="PDZ domain-like"/>
    <property type="match status" value="1"/>
</dbReference>
<dbReference type="PROSITE" id="PS51257">
    <property type="entry name" value="PROKAR_LIPOPROTEIN"/>
    <property type="match status" value="1"/>
</dbReference>
<name>A0ABV3WK29_9BURK</name>
<dbReference type="RefSeq" id="WP_368608509.1">
    <property type="nucleotide sequence ID" value="NZ_JBFPKB010000013.1"/>
</dbReference>
<dbReference type="SMART" id="SM00228">
    <property type="entry name" value="PDZ"/>
    <property type="match status" value="1"/>
</dbReference>
<proteinExistence type="predicted"/>
<feature type="domain" description="PDZ" evidence="2">
    <location>
        <begin position="168"/>
        <end position="247"/>
    </location>
</feature>
<evidence type="ECO:0000313" key="4">
    <source>
        <dbReference type="Proteomes" id="UP001558535"/>
    </source>
</evidence>
<sequence length="261" mass="28345">MLKRALLCAVVPAVLAGCVNPYTQYYHDLTGGIDITKSPAVVVSSAPPAILRGTDPETDYQTMFGDGFRLLGFSSFNGKEAPEYQIKQQAEAVKAARVLVYEKYSGTEHSVVPLTLPSTASATTNYYGSGGYGTATTIVNGTTTTMMPISIRRFDQAASFWIRAKPNPILGIDMRDLTPQQRAAFQTNKGVTINAIQKDTPAYDADLLKGDVLKSVGSMEVTDARGLQQLLQRFAGQQVKIEFIRDGKLFGKDVKLNPIPQ</sequence>
<keyword evidence="4" id="KW-1185">Reference proteome</keyword>
<protein>
    <submittedName>
        <fullName evidence="3">PDZ domain-containing protein</fullName>
    </submittedName>
</protein>
<accession>A0ABV3WK29</accession>
<keyword evidence="1" id="KW-0732">Signal</keyword>